<protein>
    <submittedName>
        <fullName evidence="2">Uncharacterized protein</fullName>
    </submittedName>
</protein>
<keyword evidence="1" id="KW-0732">Signal</keyword>
<dbReference type="EMBL" id="NWMT01000138">
    <property type="protein sequence ID" value="PCC99191.1"/>
    <property type="molecule type" value="Genomic_DNA"/>
</dbReference>
<evidence type="ECO:0000313" key="4">
    <source>
        <dbReference type="Proteomes" id="UP000243750"/>
    </source>
</evidence>
<proteinExistence type="predicted"/>
<feature type="chain" id="PRO_5041730725" evidence="1">
    <location>
        <begin position="29"/>
        <end position="122"/>
    </location>
</feature>
<dbReference type="AlphaFoldDB" id="A0AA91U390"/>
<accession>A0AA91U390</accession>
<evidence type="ECO:0000313" key="3">
    <source>
        <dbReference type="EMBL" id="QFY57036.1"/>
    </source>
</evidence>
<sequence length="122" mass="13435">MNKSIKVNSVRGLMILFFAGAVASQALAQTYVIPPSDSTTRHVPVISDLAMEQCVSDYNESNWLEQDIKRTTIDEYSQASVDAYNAKIERLNNMTSAFNQNCAGKQSASAAKAAEKLNQSRR</sequence>
<reference evidence="2 4" key="1">
    <citation type="submission" date="2017-09" db="EMBL/GenBank/DDBJ databases">
        <title>Bacterial and phytoplankton interrelationship in Kongsfjorden, an Arctic fjord.</title>
        <authorList>
            <person name="Sinha R."/>
            <person name="Krishnan K."/>
        </authorList>
    </citation>
    <scope>NUCLEOTIDE SEQUENCE [LARGE SCALE GENOMIC DNA]</scope>
    <source>
        <strain evidence="2 4">58</strain>
    </source>
</reference>
<gene>
    <name evidence="2" type="ORF">CO192_11635</name>
    <name evidence="3" type="ORF">EAO82_12080</name>
</gene>
<feature type="signal peptide" evidence="1">
    <location>
        <begin position="1"/>
        <end position="28"/>
    </location>
</feature>
<evidence type="ECO:0000313" key="5">
    <source>
        <dbReference type="Proteomes" id="UP000344571"/>
    </source>
</evidence>
<dbReference type="RefSeq" id="WP_096346759.1">
    <property type="nucleotide sequence ID" value="NZ_CP033116.1"/>
</dbReference>
<dbReference type="Proteomes" id="UP000243750">
    <property type="component" value="Unassembled WGS sequence"/>
</dbReference>
<evidence type="ECO:0000313" key="2">
    <source>
        <dbReference type="EMBL" id="PCC99191.1"/>
    </source>
</evidence>
<dbReference type="EMBL" id="CP033116">
    <property type="protein sequence ID" value="QFY57036.1"/>
    <property type="molecule type" value="Genomic_DNA"/>
</dbReference>
<keyword evidence="5" id="KW-1185">Reference proteome</keyword>
<dbReference type="Proteomes" id="UP000344571">
    <property type="component" value="Chromosome"/>
</dbReference>
<organism evidence="2 4">
    <name type="scientific">Halopseudomonas pelagia</name>
    <dbReference type="NCBI Taxonomy" id="553151"/>
    <lineage>
        <taxon>Bacteria</taxon>
        <taxon>Pseudomonadati</taxon>
        <taxon>Pseudomonadota</taxon>
        <taxon>Gammaproteobacteria</taxon>
        <taxon>Pseudomonadales</taxon>
        <taxon>Pseudomonadaceae</taxon>
        <taxon>Halopseudomonas</taxon>
    </lineage>
</organism>
<reference evidence="3 5" key="2">
    <citation type="submission" date="2018-10" db="EMBL/GenBank/DDBJ databases">
        <title>Complete genome sequence of Pseudomonas pelagia strain Kongs-67.</title>
        <authorList>
            <person name="Sinha R.K."/>
            <person name="Krishnan K."/>
        </authorList>
    </citation>
    <scope>NUCLEOTIDE SEQUENCE [LARGE SCALE GENOMIC DNA]</scope>
    <source>
        <strain evidence="3 5">Kongs-67</strain>
    </source>
</reference>
<name>A0AA91U390_9GAMM</name>
<evidence type="ECO:0000256" key="1">
    <source>
        <dbReference type="SAM" id="SignalP"/>
    </source>
</evidence>